<evidence type="ECO:0000313" key="2">
    <source>
        <dbReference type="Proteomes" id="UP000782312"/>
    </source>
</evidence>
<gene>
    <name evidence="1" type="ORF">HYZ11_12920</name>
</gene>
<dbReference type="PROSITE" id="PS51318">
    <property type="entry name" value="TAT"/>
    <property type="match status" value="1"/>
</dbReference>
<comment type="caution">
    <text evidence="1">The sequence shown here is derived from an EMBL/GenBank/DDBJ whole genome shotgun (WGS) entry which is preliminary data.</text>
</comment>
<dbReference type="InterPro" id="IPR006311">
    <property type="entry name" value="TAT_signal"/>
</dbReference>
<name>A0A932MQW7_UNCTE</name>
<dbReference type="Proteomes" id="UP000782312">
    <property type="component" value="Unassembled WGS sequence"/>
</dbReference>
<evidence type="ECO:0000313" key="1">
    <source>
        <dbReference type="EMBL" id="MBI3128501.1"/>
    </source>
</evidence>
<proteinExistence type="predicted"/>
<protein>
    <submittedName>
        <fullName evidence="1">Uncharacterized protein</fullName>
    </submittedName>
</protein>
<sequence>MSTEERLSRLERENRLLKRGFMGLAVAAAAAVLMGQAAPPRPPQPAAPAYAQLLRVKRLEIIGDNGVPVVILGQQRSYGHIAVTNPAGRALVSLGTTRSGKGFISTYDGRDIRLAAIGATREGAGAIVVYNAQGKNQVRIAENPQKKEGTITLFNAQGGVRAQWPQPQPVKPPAR</sequence>
<reference evidence="1" key="1">
    <citation type="submission" date="2020-07" db="EMBL/GenBank/DDBJ databases">
        <title>Huge and variable diversity of episymbiotic CPR bacteria and DPANN archaea in groundwater ecosystems.</title>
        <authorList>
            <person name="He C.Y."/>
            <person name="Keren R."/>
            <person name="Whittaker M."/>
            <person name="Farag I.F."/>
            <person name="Doudna J."/>
            <person name="Cate J.H.D."/>
            <person name="Banfield J.F."/>
        </authorList>
    </citation>
    <scope>NUCLEOTIDE SEQUENCE</scope>
    <source>
        <strain evidence="1">NC_groundwater_763_Ag_S-0.2um_68_21</strain>
    </source>
</reference>
<organism evidence="1 2">
    <name type="scientific">Tectimicrobiota bacterium</name>
    <dbReference type="NCBI Taxonomy" id="2528274"/>
    <lineage>
        <taxon>Bacteria</taxon>
        <taxon>Pseudomonadati</taxon>
        <taxon>Nitrospinota/Tectimicrobiota group</taxon>
        <taxon>Candidatus Tectimicrobiota</taxon>
    </lineage>
</organism>
<dbReference type="EMBL" id="JACPUR010000030">
    <property type="protein sequence ID" value="MBI3128501.1"/>
    <property type="molecule type" value="Genomic_DNA"/>
</dbReference>
<dbReference type="AlphaFoldDB" id="A0A932MQW7"/>
<accession>A0A932MQW7</accession>